<organism evidence="1 2">
    <name type="scientific">Candidatus Avoscillospira avicola</name>
    <dbReference type="NCBI Taxonomy" id="2840706"/>
    <lineage>
        <taxon>Bacteria</taxon>
        <taxon>Bacillati</taxon>
        <taxon>Bacillota</taxon>
        <taxon>Clostridia</taxon>
        <taxon>Eubacteriales</taxon>
        <taxon>Oscillospiraceae</taxon>
        <taxon>Oscillospiraceae incertae sedis</taxon>
        <taxon>Candidatus Avoscillospira</taxon>
    </lineage>
</organism>
<dbReference type="Gene3D" id="2.20.28.160">
    <property type="match status" value="1"/>
</dbReference>
<dbReference type="NCBIfam" id="NF045650">
    <property type="entry name" value="CD1247_Nterm"/>
    <property type="match status" value="1"/>
</dbReference>
<dbReference type="AlphaFoldDB" id="A0A9D1DGA4"/>
<protein>
    <recommendedName>
        <fullName evidence="3">TFIIB-type domain-containing protein</fullName>
    </recommendedName>
</protein>
<evidence type="ECO:0000313" key="1">
    <source>
        <dbReference type="EMBL" id="HIR50083.1"/>
    </source>
</evidence>
<comment type="caution">
    <text evidence="1">The sequence shown here is derived from an EMBL/GenBank/DDBJ whole genome shotgun (WGS) entry which is preliminary data.</text>
</comment>
<proteinExistence type="predicted"/>
<name>A0A9D1DGA4_9FIRM</name>
<dbReference type="InterPro" id="IPR054688">
    <property type="entry name" value="CD1247_N"/>
</dbReference>
<dbReference type="EMBL" id="DVHE01000014">
    <property type="protein sequence ID" value="HIR50083.1"/>
    <property type="molecule type" value="Genomic_DNA"/>
</dbReference>
<reference evidence="1" key="1">
    <citation type="submission" date="2020-10" db="EMBL/GenBank/DDBJ databases">
        <authorList>
            <person name="Gilroy R."/>
        </authorList>
    </citation>
    <scope>NUCLEOTIDE SEQUENCE</scope>
    <source>
        <strain evidence="1">ChiBcec15-4380</strain>
    </source>
</reference>
<dbReference type="Pfam" id="PF21344">
    <property type="entry name" value="Zn_ribbon_LysW"/>
    <property type="match status" value="1"/>
</dbReference>
<evidence type="ECO:0008006" key="3">
    <source>
        <dbReference type="Google" id="ProtNLM"/>
    </source>
</evidence>
<dbReference type="Proteomes" id="UP000824239">
    <property type="component" value="Unassembled WGS sequence"/>
</dbReference>
<dbReference type="InterPro" id="IPR005906">
    <property type="entry name" value="LysW"/>
</dbReference>
<reference evidence="1" key="2">
    <citation type="journal article" date="2021" name="PeerJ">
        <title>Extensive microbial diversity within the chicken gut microbiome revealed by metagenomics and culture.</title>
        <authorList>
            <person name="Gilroy R."/>
            <person name="Ravi A."/>
            <person name="Getino M."/>
            <person name="Pursley I."/>
            <person name="Horton D.L."/>
            <person name="Alikhan N.F."/>
            <person name="Baker D."/>
            <person name="Gharbi K."/>
            <person name="Hall N."/>
            <person name="Watson M."/>
            <person name="Adriaenssens E.M."/>
            <person name="Foster-Nyarko E."/>
            <person name="Jarju S."/>
            <person name="Secka A."/>
            <person name="Antonio M."/>
            <person name="Oren A."/>
            <person name="Chaudhuri R.R."/>
            <person name="La Ragione R."/>
            <person name="Hildebrand F."/>
            <person name="Pallen M.J."/>
        </authorList>
    </citation>
    <scope>NUCLEOTIDE SEQUENCE</scope>
    <source>
        <strain evidence="1">ChiBcec15-4380</strain>
    </source>
</reference>
<sequence length="138" mass="15654">MTLSERTAYLKGLMEGMKIDTETNEGKLFQAIIDTLDDMALTVSDMEDVVDAVCDELDSIEEDLDNIEDYLLDDEDDEEDEDDEDYDFNDETIYEVKCPTCGTVINLDEDMLDAGSIQCPDCGEELEFDADDLEEEPF</sequence>
<accession>A0A9D1DGA4</accession>
<gene>
    <name evidence="1" type="ORF">IAA53_02145</name>
</gene>
<evidence type="ECO:0000313" key="2">
    <source>
        <dbReference type="Proteomes" id="UP000824239"/>
    </source>
</evidence>